<evidence type="ECO:0000256" key="1">
    <source>
        <dbReference type="SAM" id="MobiDB-lite"/>
    </source>
</evidence>
<comment type="caution">
    <text evidence="2">The sequence shown here is derived from an EMBL/GenBank/DDBJ whole genome shotgun (WGS) entry which is preliminary data.</text>
</comment>
<keyword evidence="3" id="KW-1185">Reference proteome</keyword>
<protein>
    <recommendedName>
        <fullName evidence="4">BZIP domain-containing protein</fullName>
    </recommendedName>
</protein>
<dbReference type="CDD" id="cd14688">
    <property type="entry name" value="bZIP_YAP"/>
    <property type="match status" value="1"/>
</dbReference>
<proteinExistence type="predicted"/>
<sequence length="222" mass="24709">MVRYWCIEVSRRQRIILTSSILRGHLVCKSQRGGRVAMIKGNAPPHWLYFFPFATRMRNEKRNIPSTNEPSLYHTILADPMAQPRGDFSPAADEVPGQNPPSPQPEQTSESLPHQPSATAAPSRRALNPSKKAQQNRIAVKAFRKRRDDHMKALELRSAQLDVALASAEEAMRGYEECRALADKLRVENAKLRAVLGQRARLLQRGAYASNYGGGSLANALG</sequence>
<dbReference type="InterPro" id="IPR046347">
    <property type="entry name" value="bZIP_sf"/>
</dbReference>
<dbReference type="AlphaFoldDB" id="A0AAD7C884"/>
<reference evidence="2" key="1">
    <citation type="submission" date="2023-03" db="EMBL/GenBank/DDBJ databases">
        <title>Massive genome expansion in bonnet fungi (Mycena s.s.) driven by repeated elements and novel gene families across ecological guilds.</title>
        <authorList>
            <consortium name="Lawrence Berkeley National Laboratory"/>
            <person name="Harder C.B."/>
            <person name="Miyauchi S."/>
            <person name="Viragh M."/>
            <person name="Kuo A."/>
            <person name="Thoen E."/>
            <person name="Andreopoulos B."/>
            <person name="Lu D."/>
            <person name="Skrede I."/>
            <person name="Drula E."/>
            <person name="Henrissat B."/>
            <person name="Morin E."/>
            <person name="Kohler A."/>
            <person name="Barry K."/>
            <person name="LaButti K."/>
            <person name="Morin E."/>
            <person name="Salamov A."/>
            <person name="Lipzen A."/>
            <person name="Mereny Z."/>
            <person name="Hegedus B."/>
            <person name="Baldrian P."/>
            <person name="Stursova M."/>
            <person name="Weitz H."/>
            <person name="Taylor A."/>
            <person name="Grigoriev I.V."/>
            <person name="Nagy L.G."/>
            <person name="Martin F."/>
            <person name="Kauserud H."/>
        </authorList>
    </citation>
    <scope>NUCLEOTIDE SEQUENCE</scope>
    <source>
        <strain evidence="2">9284</strain>
    </source>
</reference>
<organism evidence="2 3">
    <name type="scientific">Roridomyces roridus</name>
    <dbReference type="NCBI Taxonomy" id="1738132"/>
    <lineage>
        <taxon>Eukaryota</taxon>
        <taxon>Fungi</taxon>
        <taxon>Dikarya</taxon>
        <taxon>Basidiomycota</taxon>
        <taxon>Agaricomycotina</taxon>
        <taxon>Agaricomycetes</taxon>
        <taxon>Agaricomycetidae</taxon>
        <taxon>Agaricales</taxon>
        <taxon>Marasmiineae</taxon>
        <taxon>Mycenaceae</taxon>
        <taxon>Roridomyces</taxon>
    </lineage>
</organism>
<gene>
    <name evidence="2" type="ORF">FB45DRAFT_900641</name>
</gene>
<dbReference type="EMBL" id="JARKIF010000004">
    <property type="protein sequence ID" value="KAJ7641625.1"/>
    <property type="molecule type" value="Genomic_DNA"/>
</dbReference>
<name>A0AAD7C884_9AGAR</name>
<dbReference type="Proteomes" id="UP001221142">
    <property type="component" value="Unassembled WGS sequence"/>
</dbReference>
<dbReference type="Gene3D" id="1.20.5.170">
    <property type="match status" value="1"/>
</dbReference>
<dbReference type="SUPFAM" id="SSF57959">
    <property type="entry name" value="Leucine zipper domain"/>
    <property type="match status" value="1"/>
</dbReference>
<accession>A0AAD7C884</accession>
<feature type="region of interest" description="Disordered" evidence="1">
    <location>
        <begin position="83"/>
        <end position="137"/>
    </location>
</feature>
<evidence type="ECO:0000313" key="2">
    <source>
        <dbReference type="EMBL" id="KAJ7641625.1"/>
    </source>
</evidence>
<dbReference type="GO" id="GO:0003700">
    <property type="term" value="F:DNA-binding transcription factor activity"/>
    <property type="evidence" value="ECO:0007669"/>
    <property type="project" value="InterPro"/>
</dbReference>
<evidence type="ECO:0000313" key="3">
    <source>
        <dbReference type="Proteomes" id="UP001221142"/>
    </source>
</evidence>
<evidence type="ECO:0008006" key="4">
    <source>
        <dbReference type="Google" id="ProtNLM"/>
    </source>
</evidence>